<dbReference type="AlphaFoldDB" id="A0AA86WWP9"/>
<reference evidence="1 2" key="1">
    <citation type="submission" date="2014-06" db="EMBL/GenBank/DDBJ databases">
        <authorList>
            <person name="Le Roux F."/>
        </authorList>
    </citation>
    <scope>NUCLEOTIDE SEQUENCE [LARGE SCALE GENOMIC DNA]</scope>
    <source>
        <strain evidence="1 2">J2-31</strain>
    </source>
</reference>
<dbReference type="Proteomes" id="UP000041625">
    <property type="component" value="Unassembled WGS sequence"/>
</dbReference>
<comment type="caution">
    <text evidence="1">The sequence shown here is derived from an EMBL/GenBank/DDBJ whole genome shotgun (WGS) entry which is preliminary data.</text>
</comment>
<evidence type="ECO:0000313" key="1">
    <source>
        <dbReference type="EMBL" id="CDT94768.1"/>
    </source>
</evidence>
<evidence type="ECO:0000313" key="2">
    <source>
        <dbReference type="Proteomes" id="UP000041625"/>
    </source>
</evidence>
<gene>
    <name evidence="1" type="ORF">VCR31J2_2250010</name>
</gene>
<accession>A0AA86WWP9</accession>
<dbReference type="EMBL" id="CCKJ01000141">
    <property type="protein sequence ID" value="CDT94768.1"/>
    <property type="molecule type" value="Genomic_DNA"/>
</dbReference>
<protein>
    <submittedName>
        <fullName evidence="1">Uncharacterized protein</fullName>
    </submittedName>
</protein>
<organism evidence="1 2">
    <name type="scientific">Vibrio coralliirubri</name>
    <dbReference type="NCBI Taxonomy" id="1516159"/>
    <lineage>
        <taxon>Bacteria</taxon>
        <taxon>Pseudomonadati</taxon>
        <taxon>Pseudomonadota</taxon>
        <taxon>Gammaproteobacteria</taxon>
        <taxon>Vibrionales</taxon>
        <taxon>Vibrionaceae</taxon>
        <taxon>Vibrio</taxon>
    </lineage>
</organism>
<proteinExistence type="predicted"/>
<name>A0AA86WWP9_9VIBR</name>
<sequence length="38" mass="4160">MSGVASVSPSYIRQINIDLLDYGADTELLSLSNVQIYI</sequence>
<keyword evidence="2" id="KW-1185">Reference proteome</keyword>